<feature type="region of interest" description="Disordered" evidence="1">
    <location>
        <begin position="134"/>
        <end position="154"/>
    </location>
</feature>
<feature type="compositionally biased region" description="Polar residues" evidence="1">
    <location>
        <begin position="4082"/>
        <end position="4095"/>
    </location>
</feature>
<feature type="compositionally biased region" description="Basic and acidic residues" evidence="1">
    <location>
        <begin position="759"/>
        <end position="773"/>
    </location>
</feature>
<feature type="region of interest" description="Disordered" evidence="1">
    <location>
        <begin position="952"/>
        <end position="971"/>
    </location>
</feature>
<feature type="compositionally biased region" description="Basic residues" evidence="1">
    <location>
        <begin position="3750"/>
        <end position="3759"/>
    </location>
</feature>
<feature type="compositionally biased region" description="Polar residues" evidence="1">
    <location>
        <begin position="1685"/>
        <end position="1695"/>
    </location>
</feature>
<feature type="compositionally biased region" description="Basic residues" evidence="1">
    <location>
        <begin position="2854"/>
        <end position="2863"/>
    </location>
</feature>
<feature type="region of interest" description="Disordered" evidence="1">
    <location>
        <begin position="2809"/>
        <end position="2875"/>
    </location>
</feature>
<feature type="region of interest" description="Disordered" evidence="1">
    <location>
        <begin position="1919"/>
        <end position="1941"/>
    </location>
</feature>
<feature type="region of interest" description="Disordered" evidence="1">
    <location>
        <begin position="1"/>
        <end position="27"/>
    </location>
</feature>
<feature type="region of interest" description="Disordered" evidence="1">
    <location>
        <begin position="3426"/>
        <end position="3446"/>
    </location>
</feature>
<accession>A0A3S1B246</accession>
<feature type="compositionally biased region" description="Low complexity" evidence="1">
    <location>
        <begin position="824"/>
        <end position="833"/>
    </location>
</feature>
<feature type="compositionally biased region" description="Basic residues" evidence="1">
    <location>
        <begin position="5055"/>
        <end position="5066"/>
    </location>
</feature>
<feature type="region of interest" description="Disordered" evidence="1">
    <location>
        <begin position="3284"/>
        <end position="3307"/>
    </location>
</feature>
<reference evidence="2 3" key="1">
    <citation type="submission" date="2019-01" db="EMBL/GenBank/DDBJ databases">
        <title>A draft genome assembly of the solar-powered sea slug Elysia chlorotica.</title>
        <authorList>
            <person name="Cai H."/>
            <person name="Li Q."/>
            <person name="Fang X."/>
            <person name="Li J."/>
            <person name="Curtis N.E."/>
            <person name="Altenburger A."/>
            <person name="Shibata T."/>
            <person name="Feng M."/>
            <person name="Maeda T."/>
            <person name="Schwartz J.A."/>
            <person name="Shigenobu S."/>
            <person name="Lundholm N."/>
            <person name="Nishiyama T."/>
            <person name="Yang H."/>
            <person name="Hasebe M."/>
            <person name="Li S."/>
            <person name="Pierce S.K."/>
            <person name="Wang J."/>
        </authorList>
    </citation>
    <scope>NUCLEOTIDE SEQUENCE [LARGE SCALE GENOMIC DNA]</scope>
    <source>
        <strain evidence="2">EC2010</strain>
        <tissue evidence="2">Whole organism of an adult</tissue>
    </source>
</reference>
<feature type="compositionally biased region" description="Low complexity" evidence="1">
    <location>
        <begin position="1727"/>
        <end position="1741"/>
    </location>
</feature>
<feature type="compositionally biased region" description="Polar residues" evidence="1">
    <location>
        <begin position="4104"/>
        <end position="4113"/>
    </location>
</feature>
<feature type="region of interest" description="Disordered" evidence="1">
    <location>
        <begin position="759"/>
        <end position="806"/>
    </location>
</feature>
<comment type="caution">
    <text evidence="2">The sequence shown here is derived from an EMBL/GenBank/DDBJ whole genome shotgun (WGS) entry which is preliminary data.</text>
</comment>
<feature type="compositionally biased region" description="Polar residues" evidence="1">
    <location>
        <begin position="952"/>
        <end position="966"/>
    </location>
</feature>
<dbReference type="OrthoDB" id="6162709at2759"/>
<proteinExistence type="predicted"/>
<feature type="compositionally biased region" description="Polar residues" evidence="1">
    <location>
        <begin position="2816"/>
        <end position="2838"/>
    </location>
</feature>
<gene>
    <name evidence="2" type="ORF">EGW08_019074</name>
</gene>
<protein>
    <submittedName>
        <fullName evidence="2">Uncharacterized protein</fullName>
    </submittedName>
</protein>
<feature type="compositionally biased region" description="Polar residues" evidence="1">
    <location>
        <begin position="998"/>
        <end position="1010"/>
    </location>
</feature>
<feature type="compositionally biased region" description="Basic and acidic residues" evidence="1">
    <location>
        <begin position="834"/>
        <end position="843"/>
    </location>
</feature>
<feature type="compositionally biased region" description="Low complexity" evidence="1">
    <location>
        <begin position="4652"/>
        <end position="4662"/>
    </location>
</feature>
<feature type="region of interest" description="Disordered" evidence="1">
    <location>
        <begin position="2056"/>
        <end position="2081"/>
    </location>
</feature>
<feature type="compositionally biased region" description="Polar residues" evidence="1">
    <location>
        <begin position="3699"/>
        <end position="3709"/>
    </location>
</feature>
<evidence type="ECO:0000256" key="1">
    <source>
        <dbReference type="SAM" id="MobiDB-lite"/>
    </source>
</evidence>
<feature type="region of interest" description="Disordered" evidence="1">
    <location>
        <begin position="2574"/>
        <end position="2596"/>
    </location>
</feature>
<feature type="compositionally biased region" description="Polar residues" evidence="1">
    <location>
        <begin position="2056"/>
        <end position="2072"/>
    </location>
</feature>
<feature type="region of interest" description="Disordered" evidence="1">
    <location>
        <begin position="1685"/>
        <end position="1749"/>
    </location>
</feature>
<feature type="region of interest" description="Disordered" evidence="1">
    <location>
        <begin position="406"/>
        <end position="429"/>
    </location>
</feature>
<feature type="compositionally biased region" description="Basic and acidic residues" evidence="1">
    <location>
        <begin position="3651"/>
        <end position="3672"/>
    </location>
</feature>
<feature type="compositionally biased region" description="Polar residues" evidence="1">
    <location>
        <begin position="62"/>
        <end position="71"/>
    </location>
</feature>
<feature type="region of interest" description="Disordered" evidence="1">
    <location>
        <begin position="2300"/>
        <end position="2330"/>
    </location>
</feature>
<dbReference type="Proteomes" id="UP000271974">
    <property type="component" value="Unassembled WGS sequence"/>
</dbReference>
<evidence type="ECO:0000313" key="3">
    <source>
        <dbReference type="Proteomes" id="UP000271974"/>
    </source>
</evidence>
<feature type="region of interest" description="Disordered" evidence="1">
    <location>
        <begin position="982"/>
        <end position="1015"/>
    </location>
</feature>
<feature type="region of interest" description="Disordered" evidence="1">
    <location>
        <begin position="1045"/>
        <end position="1085"/>
    </location>
</feature>
<feature type="region of interest" description="Disordered" evidence="1">
    <location>
        <begin position="2120"/>
        <end position="2170"/>
    </location>
</feature>
<feature type="region of interest" description="Disordered" evidence="1">
    <location>
        <begin position="3650"/>
        <end position="3804"/>
    </location>
</feature>
<feature type="compositionally biased region" description="Polar residues" evidence="1">
    <location>
        <begin position="419"/>
        <end position="429"/>
    </location>
</feature>
<feature type="compositionally biased region" description="Basic and acidic residues" evidence="1">
    <location>
        <begin position="2305"/>
        <end position="2314"/>
    </location>
</feature>
<feature type="compositionally biased region" description="Basic and acidic residues" evidence="1">
    <location>
        <begin position="4173"/>
        <end position="4186"/>
    </location>
</feature>
<evidence type="ECO:0000313" key="2">
    <source>
        <dbReference type="EMBL" id="RUS73165.1"/>
    </source>
</evidence>
<sequence>MPNLRNKFSHKNRPAKAQSHGNTKNSVITKSWTYTGSSLDSMHQERVLPRKRAASTGIVPRHSSQSGTNAIKTKPHSYCSPISYIDTSTSGRSVISKSPLVESPCFSSNSLLKYPCKWEAVEIRYVERDGCSRLQPTSESESASFTSQSNPAVPMFNAKESPSAAAMRKKQAEQPEVKKQTVVVEKLHVRNLLNTIREQCGDLSTSRLSEYRPAQNRTLSPSIGLPVTNDPYVVGSPSVNEESSSTVLQDSCVQYDSMDNRQVNLSYVDDASAYTHWWHENMNKNIELQSHKYCDKCSCEKHCSRFIIESCVDADIPIWGKPETCCKCHNRYLTRDQATQLNPEKYTCTTNSYCSGTTFSSDLLDAVVFCPQNHSVSCDETPRSPESIEPRKPTANTELIETIPKVPAPEPTQTDDWETSCSKSLSNNSDPPILSQEEIECYKRIALRVLLERKKLAQQRFKKRPEPVPQRHKAANRVTVDKNKLVATVRTSRPMRKPQRFLSLSNNSILRLTKRMEHFNSAEVAPADHHSEGTVLSAARIKGQIEKHKRRMSQSAKGQALRPTLHTLRRPKRRFAPPTRAKCSQINKNKPISEKSQKTIGAAWEGKSGFNFATRSTKRQNGWQGKALIPTVGSSSRPMSPLSWKLLSTMMKQEQRKYIANSKTIKCERNSFNTKRERQDKNVLMYDEFHQMMLDAAKGLDDRRFLGKVKARENTQPKKSWTVAIENVSNLRPSTSSGSFLRPQPKVFKQANYLEISKSKPNDLRIKAKRGADTSRMSNTPTPISSAKKTTPMQAVFTGDKEQLPRPMQEKNDLLSHHNHLQLEHQQQPQQKQSQERHQDKEQQSLNTSDILKSIPSQEKQASATKTIFYKKESPLYERISSLNKSSGDVPNMGFNEMLRNILKSPTARATQALGSFQEDQTVNREENDISNMTVEQIIRCYQELFSKHNSRASQNKPLTPSSPQSLCVKAESEKIHTLKASCSTHQPQASPAKASGQPKQLHSSLSNHRPCSVDDKRHLMRSASVTLGIQKKLSGFMKQTQSSLNKINVPVSKPPSPLPASKSASRNQSLEKQSEGGKAKSISKESISTNYTKAKHNSFCSASRSDVNKKDAKSLDCCATICNSHPDLGRKSTISSVLPEKPREPVIGKLLNKIKDEPVNSRVVLDGEDHPRGNKSDGKLSQIKFNSLEAVQTPSKEEFKNKNSFQRVTGVAQMEHNTSACTISSHASRTEDELMKSNTSKNQHVENTIGGAVKHVVLSSSQPSIGSNTKVASLSELSKFKDSNTVRAFSQPALQLAHTKKPPVPIPRKITRSGYPKPKNSYENLVKQKLIKRPSESNVTLHKNETKLLSKYNVPESLSNSAIRSIPSSKTDLEDLENLKEMEKKTPQKDDSQTVQAIETEQSNNLDSSFYAEISNEPRDADKDGLALKEKADSAKLRKIEAKRSLSDSKLWSRHEHLYEAYQSIAKELVGEVSTPLVQLPEPKELDKRSCAFGEVMLPASELSSLFPEKKDLNLPSTQISESKESSDIQSVTTEVLLNKYLNVDNDEQAQVSSIKSCGAVTKLATVSDGSSNEDCTNLIVPYKPPLNTSFKTTLPHALAKPRRKRIKKQPEALKIENENVDDSSSDTTESKKIELRRERHIFRDSDSLTPPVVTSPSMGDESVVKQLQDRTVANTCEMVLNQPQVSDTVTTEATESRGHSFPLGDFSEGTSHSSKQEDLFMARASPSSSQHSSRIFSSSWDDDPKNKEKSIKLQPVCNSDVKQCIIACQENATETFIARDTKDITSTIQSHEKSSKSSTSRQFFPFSEGTERTNIYDYQRIQQCLCDENDIPKYPKNIKDKNSFHSACLEPETVHSENISLDSNTKILTLKSKKLPDYQSTHCCGSTNCSLPYRSLTFRETDRFVCNYSNDDNAVDSSTRGLASGDTENSKKSDSFMGDTQTFGLSNPGVSTKAEFCYRHAAPLKARPLTSLQELRLSRVGRSIFAESRKICLDTPAINDKAMSPEYSPCHIIGESQETCCHQMDGSDSLSKNRSSDTCNPWHTLEPTADSATYTVPSETHSLESPSPDTQPFDGFPHVHHPRLTKTAIHSHYSHTLKTCQYGEPDFQNLSEIHSLKPDSSTKDFTSSLRNMNVPRLGSSTSTRKGEEFSSESAMEKTPYWVSSGTQTSSPELAVDCADNERQTSTPCEPVIGSDSENQRLQKPLLVDHPEQLTKEVSANTPLVTSDVSVKCCESQKQSSNSPPPDNAIPSLHCDDQQEKCTKFDHDHSVSNLVTKQTSTTELNPVINTGTSISIELLSPPKPKNEHLEKNTSFDSSHALQQTPGRSKSIQVTLPEVGKETCEENRCAPKQESSSNTKTVQYTEDQMKDASSSPICSIGAIGCSSPKRPLSRNKSNQEGYHMIEKRVWENLELFIESVKKDSSVKQPATLHLKETECFSLSAPPNFWRSINTTGNMLPENVPKVSSKYSQTVVKRSFSDLHELKNRQLTLPNIPDNRKVDESRTTGDAVMCCAQEQTFTQNRFPSSTLDQSKFKQYHQNKPNKEDFISIPTMSPINSTDSMSKIETKHSNVFSTLSPPKRSQISTSPPIQSPLNLTCSTTKTPQSPCLGEELLSMYRANVCSFKSPYIPGMHITDAPCLLNRSLKHTRSTDWSARPLPYYQTYSSCPSRLSYLHSVACARNVTSPINDTSQDLCQNITSPESSWVGNRQEQGSYPKQSLVLTEEDILFLMKISNGKEPLCKDSVSGILSLDVSNISKVPTPNENENLMLFTEDILTSSESHCDDDSIFRCVREDCKIKGRAVMGQLPSHHVRENSSLGDSQVPLMSNTKRSNEYQTSSNAFDSDSSISNSPVHKKGKRTKNYRGPDNCKSASSTLSKDFSKSFSYSRQINSDELLFCSKFRDPISKEMKKISERVVNKSCHQGTPTRNDHHKSLFHSKAVNILKQMIFKNLFEASSACLQNKSRPMAGISRTTSIWDTINLVTSKIFELIGKKYRSKRRSKSRKRRVIFNRKGCVKLQNDMLCVTSKYPKSTINTLIGRSGGCHLKRQKNQQLSTYLLTKERPKSYKMQAECTTQTKGGPNSSEAHCSKLPRELGQQKHIDLKKKVCKDASITMEQDFSQNLASGTSENVRAEPVKTHVSAMGSAGSTRTVEVECNLGEEEENVTRKYGLPVQASAEKTTTSEMEHMRSTFSIGNDPGENSSLNANQIPENDNEIDLKIGQSLKVTFTDSVGNIQSLCTKRTVAKEQSPVTCFSSRLSFLENISATGDHIRTVSDTSLSFTDDSVKSLSSRNQGTKSTSDLDSESIPNIIELPQDEKQTIANAESEDEQLWSVLPLTAYIEKNCPVQTMSDQKENCSELSEPQNVPLITLLTNETFPVEEAPQFSPNIPRLLSFTYKLMLTSLNVDIPLNLAPYSDLCIVDNKTDTPEKKAPRTDKTPQVKYEKQTKAESRHRLFIDSDLKNNVTEDEEEIPQIKTRGYRKLEILQEESDCGSVGDDCMNNKGTGQYYGEPQDDKQILDACVQIILLPPTDNEGGFLEEIFAGKNHEASSLSYETGRGVLDKRKNVSFLEHTNCPDRIGENRKLEERYSFLPYTTECTSPPAFYYPTTELGSPPAFCYPKNVIILDEKYSSETGQFIHPDGNIIFCPGRDPDKSSFNHNTEKVPTEQVHRKPEKKLKNPPSGQRTESQIIENRKKSPPQQKYCNSPNIRRKDYSLDPVPSSMSIPHNKKCKSNIEESMSPDWHNRSSMWRKHKHRGRHEQTSWLRSNPIRTSSSYESFTNTNKGKRRWYQRPGREHTLSTPNLSPELRHGWWHIPTSPAAKPRCHGAPQTSLDNFDVDTYDDLGSFVTEMQDTTTSSSRTWDAGFTYESSWEERCVKTSSVTFTRSSSDLVRQAHLAQCLLRTSSPCSPCPSSTLLEPFVQINAYVDNSTQVHSTLYRNSAPLRCQGEQTDFVEQTSDKCIQANPCTTFDREDAVYKELGDQTHEKPASPPAISTDKTECHDPSTGMAVPHQETFACSVLQDFMRLSLTNFVENLVESKLKKQTNTIACQNDETCEERCSNSDKNDTSNESSSKQQKSSLEATTEQTTASGHKSQAAGIEICSNTTHTVQTSSSEEAKKDAKSETLATVPNEDIPPPTQPVELGCDQTNCSLKRFKQSSFLTSSVASSDALYRDSQHQLPEKVDSSTSNSRKLEKVSVSEVTGSRKSAQDQIYFKEVNSKLSSVPLRSCHSFESIRPHISQTNQSCLCNQRTPEEKASLTKYKLHSIPLSVSQMKLDRFDKSLDGKNLLSLRKVYSSIDLSMDSSVYSKAAQETFVHKPTGSDKTENSKPVLQFHSSYLKNLEEKITQKAQRVSPPHKLSFTNSKQKESACATKDSTCEVGNLSSSSSSLVDYGGLRYVLSRESKDLWKQLTNLERSYESCELCKKQYKKTTGRSLSPQWIRPRVVHQSRPCRIHKPTKPFQRSASAQISKSSAKTGREYTNSVLRPISNSSKTEDFAQTDSENNADSSACEKVFEAMDKPRLKAVGPDKKKQKSICTNIWRSSTKGGDQLTMQTATPNQLDLRTLTKVETNPTNSRSDLKRRLNFPLHEDGIPPIKKASQSSCCSVNNMDTKWSLYSKGKVIGGAYRRSGTFRCGKTARMVQLFERSSCSSGQSSSCGSNLVKPTSPHSESSGRSNNASCCYPMEYPTTKTNLSSEAAFEDNVKYDSIHNMAIFHTIMGSTGLCRGVTADPHVKPCNSWTNQTGQEKDGDSNSDTLPDCKGHHKNRMAGEFPLQPSTRANEERNMIMIGTSPTQRDCLKQQEIKIGDHEVLYHPASPDADQCIKTLGNILCQMRNTFPEDRMMQQANSPEKSDLVKAGPDAEITGLFRQNTFNCSDKYTKSNIEKSNESLGDDSVNMPALINNKKLRQKSHTLDKAKDCLTDDFPIPIEDAVQSEVELLEPQPAYHDSVLATAPSVHDFSANHHGMSLNDRFDHVKHYEDKFKSRSICYNGNEYTEINPTDHVKNVLDHIRVEHSEKEFGSGSTCFTSGENKMNKKEAFYVAQKYNNINNVSRKRSRSRKRRCDKSPNRISSVCGNNTMDSRNFLSYKDENFSKEGILFDNKVMNQSHVFQNTGKHSLAAKRHNPFCDTKKSCDAKRPDSLELNFPGSRDETTVGSDVELVSQSSYGMNGLQHCDGEDITNYVADTIVSAKTIEKEQVKKNTIENDESVNNHLHCSFLKNEDCKGMLDASKYYLAGSERQEKVLGEIMPSFDTLYPEEVERLFMPKNNSEKTDVCDIVVPQDRTSQKYTNMSNVSDSSSDAVPSHSSLASSFSRYHAGESKACGFSKSQVTHQNSPKPQVGEDLFKTSTLRYKNVQEKGININESKKVIHSFCDKNPSEQLGNQVLFKSVQGVKDATHVMKTPSLYLPILYWTLACRK</sequence>
<feature type="compositionally biased region" description="Polar residues" evidence="1">
    <location>
        <begin position="2315"/>
        <end position="2330"/>
    </location>
</feature>
<feature type="compositionally biased region" description="Polar residues" evidence="1">
    <location>
        <begin position="3763"/>
        <end position="3784"/>
    </location>
</feature>
<keyword evidence="3" id="KW-1185">Reference proteome</keyword>
<feature type="region of interest" description="Disordered" evidence="1">
    <location>
        <begin position="52"/>
        <end position="72"/>
    </location>
</feature>
<feature type="compositionally biased region" description="Polar residues" evidence="1">
    <location>
        <begin position="775"/>
        <end position="793"/>
    </location>
</feature>
<feature type="region of interest" description="Disordered" evidence="1">
    <location>
        <begin position="4059"/>
        <end position="4145"/>
    </location>
</feature>
<feature type="region of interest" description="Disordered" evidence="1">
    <location>
        <begin position="5055"/>
        <end position="5074"/>
    </location>
</feature>
<feature type="region of interest" description="Disordered" evidence="1">
    <location>
        <begin position="4172"/>
        <end position="4196"/>
    </location>
</feature>
<name>A0A3S1B246_ELYCH</name>
<feature type="compositionally biased region" description="Low complexity" evidence="1">
    <location>
        <begin position="2839"/>
        <end position="2852"/>
    </location>
</feature>
<feature type="compositionally biased region" description="Polar residues" evidence="1">
    <location>
        <begin position="4665"/>
        <end position="4679"/>
    </location>
</feature>
<feature type="compositionally biased region" description="Polar residues" evidence="1">
    <location>
        <begin position="3284"/>
        <end position="3302"/>
    </location>
</feature>
<feature type="region of interest" description="Disordered" evidence="1">
    <location>
        <begin position="4652"/>
        <end position="4679"/>
    </location>
</feature>
<feature type="region of interest" description="Disordered" evidence="1">
    <location>
        <begin position="3983"/>
        <end position="4008"/>
    </location>
</feature>
<feature type="compositionally biased region" description="Polar residues" evidence="1">
    <location>
        <begin position="3682"/>
        <end position="3692"/>
    </location>
</feature>
<feature type="compositionally biased region" description="Polar residues" evidence="1">
    <location>
        <begin position="844"/>
        <end position="863"/>
    </location>
</feature>
<feature type="compositionally biased region" description="Basic residues" evidence="1">
    <location>
        <begin position="4451"/>
        <end position="4460"/>
    </location>
</feature>
<feature type="compositionally biased region" description="Basic and acidic residues" evidence="1">
    <location>
        <begin position="4059"/>
        <end position="4069"/>
    </location>
</feature>
<feature type="region of interest" description="Disordered" evidence="1">
    <location>
        <begin position="1302"/>
        <end position="1321"/>
    </location>
</feature>
<organism evidence="2 3">
    <name type="scientific">Elysia chlorotica</name>
    <name type="common">Eastern emerald elysia</name>
    <name type="synonym">Sea slug</name>
    <dbReference type="NCBI Taxonomy" id="188477"/>
    <lineage>
        <taxon>Eukaryota</taxon>
        <taxon>Metazoa</taxon>
        <taxon>Spiralia</taxon>
        <taxon>Lophotrochozoa</taxon>
        <taxon>Mollusca</taxon>
        <taxon>Gastropoda</taxon>
        <taxon>Heterobranchia</taxon>
        <taxon>Euthyneura</taxon>
        <taxon>Panpulmonata</taxon>
        <taxon>Sacoglossa</taxon>
        <taxon>Placobranchoidea</taxon>
        <taxon>Plakobranchidae</taxon>
        <taxon>Elysia</taxon>
    </lineage>
</organism>
<feature type="region of interest" description="Disordered" evidence="1">
    <location>
        <begin position="822"/>
        <end position="863"/>
    </location>
</feature>
<feature type="compositionally biased region" description="Low complexity" evidence="1">
    <location>
        <begin position="4466"/>
        <end position="4477"/>
    </location>
</feature>
<feature type="region of interest" description="Disordered" evidence="1">
    <location>
        <begin position="4451"/>
        <end position="4510"/>
    </location>
</feature>
<feature type="region of interest" description="Disordered" evidence="1">
    <location>
        <begin position="4741"/>
        <end position="4760"/>
    </location>
</feature>
<feature type="compositionally biased region" description="Low complexity" evidence="1">
    <location>
        <begin position="2583"/>
        <end position="2594"/>
    </location>
</feature>
<feature type="compositionally biased region" description="Polar residues" evidence="1">
    <location>
        <begin position="4481"/>
        <end position="4510"/>
    </location>
</feature>
<dbReference type="EMBL" id="RQTK01000970">
    <property type="protein sequence ID" value="RUS73165.1"/>
    <property type="molecule type" value="Genomic_DNA"/>
</dbReference>
<feature type="compositionally biased region" description="Low complexity" evidence="1">
    <location>
        <begin position="137"/>
        <end position="149"/>
    </location>
</feature>